<dbReference type="EnsemblMetazoa" id="XM_050660750.1">
    <property type="protein sequence ID" value="XP_050516707.1"/>
    <property type="gene ID" value="LOC126891574"/>
</dbReference>
<accession>A0ABM5L2P0</accession>
<dbReference type="RefSeq" id="XP_050516707.1">
    <property type="nucleotide sequence ID" value="XM_050660750.1"/>
</dbReference>
<sequence length="152" mass="17337">MCDLQEEEALLVAVLLDEERQFNQIRRFLATGDSYKTIGHSFRFGFSTVATIVDETSEAIWNRLQPIYMPEPTEEIWEKSILGFKNVWQFPNCLGSIDGKHVTIRCHEKSGSNYFSYLKKISIVLMAIVEPEYKFICIDVGGYGKNSDGGIL</sequence>
<evidence type="ECO:0000313" key="2">
    <source>
        <dbReference type="Proteomes" id="UP001652700"/>
    </source>
</evidence>
<evidence type="ECO:0000313" key="1">
    <source>
        <dbReference type="EnsemblMetazoa" id="XP_050516707.1"/>
    </source>
</evidence>
<protein>
    <recommendedName>
        <fullName evidence="3">Protein ANTAGONIST OF LIKE HETEROCHROMATIN PROTEIN 1-like</fullName>
    </recommendedName>
</protein>
<dbReference type="GeneID" id="126891574"/>
<keyword evidence="2" id="KW-1185">Reference proteome</keyword>
<name>A0ABM5L2P0_DIAVI</name>
<reference evidence="1" key="1">
    <citation type="submission" date="2025-05" db="UniProtKB">
        <authorList>
            <consortium name="EnsemblMetazoa"/>
        </authorList>
    </citation>
    <scope>IDENTIFICATION</scope>
</reference>
<organism evidence="1 2">
    <name type="scientific">Diabrotica virgifera virgifera</name>
    <name type="common">western corn rootworm</name>
    <dbReference type="NCBI Taxonomy" id="50390"/>
    <lineage>
        <taxon>Eukaryota</taxon>
        <taxon>Metazoa</taxon>
        <taxon>Ecdysozoa</taxon>
        <taxon>Arthropoda</taxon>
        <taxon>Hexapoda</taxon>
        <taxon>Insecta</taxon>
        <taxon>Pterygota</taxon>
        <taxon>Neoptera</taxon>
        <taxon>Endopterygota</taxon>
        <taxon>Coleoptera</taxon>
        <taxon>Polyphaga</taxon>
        <taxon>Cucujiformia</taxon>
        <taxon>Chrysomeloidea</taxon>
        <taxon>Chrysomelidae</taxon>
        <taxon>Galerucinae</taxon>
        <taxon>Diabroticina</taxon>
        <taxon>Diabroticites</taxon>
        <taxon>Diabrotica</taxon>
    </lineage>
</organism>
<proteinExistence type="predicted"/>
<evidence type="ECO:0008006" key="3">
    <source>
        <dbReference type="Google" id="ProtNLM"/>
    </source>
</evidence>
<dbReference type="Proteomes" id="UP001652700">
    <property type="component" value="Unplaced"/>
</dbReference>